<organism evidence="4 5">
    <name type="scientific">Streptomyces glaucescens</name>
    <dbReference type="NCBI Taxonomy" id="1907"/>
    <lineage>
        <taxon>Bacteria</taxon>
        <taxon>Bacillati</taxon>
        <taxon>Actinomycetota</taxon>
        <taxon>Actinomycetes</taxon>
        <taxon>Kitasatosporales</taxon>
        <taxon>Streptomycetaceae</taxon>
        <taxon>Streptomyces</taxon>
    </lineage>
</organism>
<dbReference type="InterPro" id="IPR053137">
    <property type="entry name" value="NLR-like"/>
</dbReference>
<dbReference type="Pfam" id="PF13424">
    <property type="entry name" value="TPR_12"/>
    <property type="match status" value="3"/>
</dbReference>
<evidence type="ECO:0000259" key="3">
    <source>
        <dbReference type="Pfam" id="PF13676"/>
    </source>
</evidence>
<dbReference type="OrthoDB" id="3981129at2"/>
<feature type="region of interest" description="Disordered" evidence="1">
    <location>
        <begin position="683"/>
        <end position="708"/>
    </location>
</feature>
<evidence type="ECO:0000259" key="2">
    <source>
        <dbReference type="Pfam" id="PF00931"/>
    </source>
</evidence>
<protein>
    <recommendedName>
        <fullName evidence="6">ATP/GTP-binding protein</fullName>
    </recommendedName>
</protein>
<dbReference type="eggNOG" id="COG1409">
    <property type="taxonomic scope" value="Bacteria"/>
</dbReference>
<dbReference type="InterPro" id="IPR047738">
    <property type="entry name" value="SAV_2336-like_N"/>
</dbReference>
<feature type="region of interest" description="Disordered" evidence="1">
    <location>
        <begin position="532"/>
        <end position="558"/>
    </location>
</feature>
<proteinExistence type="predicted"/>
<dbReference type="GO" id="GO:0007165">
    <property type="term" value="P:signal transduction"/>
    <property type="evidence" value="ECO:0007669"/>
    <property type="project" value="InterPro"/>
</dbReference>
<dbReference type="Proteomes" id="UP000029482">
    <property type="component" value="Chromosome"/>
</dbReference>
<feature type="region of interest" description="Disordered" evidence="1">
    <location>
        <begin position="33"/>
        <end position="104"/>
    </location>
</feature>
<dbReference type="Gene3D" id="3.40.50.300">
    <property type="entry name" value="P-loop containing nucleotide triphosphate hydrolases"/>
    <property type="match status" value="1"/>
</dbReference>
<feature type="domain" description="NB-ARC" evidence="2">
    <location>
        <begin position="723"/>
        <end position="848"/>
    </location>
</feature>
<dbReference type="PANTHER" id="PTHR46082">
    <property type="entry name" value="ATP/GTP-BINDING PROTEIN-RELATED"/>
    <property type="match status" value="1"/>
</dbReference>
<evidence type="ECO:0008006" key="6">
    <source>
        <dbReference type="Google" id="ProtNLM"/>
    </source>
</evidence>
<dbReference type="HOGENOM" id="CLU_005905_0_0_11"/>
<dbReference type="InterPro" id="IPR000157">
    <property type="entry name" value="TIR_dom"/>
</dbReference>
<dbReference type="SUPFAM" id="SSF48452">
    <property type="entry name" value="TPR-like"/>
    <property type="match status" value="2"/>
</dbReference>
<dbReference type="RefSeq" id="WP_099052868.1">
    <property type="nucleotide sequence ID" value="NZ_CP009438.1"/>
</dbReference>
<sequence length="1416" mass="151391">MISDLLALLARGGVDDPGAEELADILWLAQRVLPPGRPSGSSGDPTGAGPHPPAAEGTAGEAPEEPSGRPDWEDSASGQDALGVHATGTGPRDGTDGGACTSGTPVRVPAAASLPHALALARSLKPLTRKVPSRTAFQLDEEATVTRLVDEDVLLPVLRPEPSRWLRLTLVVDCGPSMSLWQDEVNEIQRELARLGAFRDIRRWNLLPSTDGSAVELRPHPAAHRPPRHPREIVDPAGDQLILVLSDTVGGMWRTGAAHHLLTGWAGRAQVALAHLLPADLWNRVGIAPAPTRMHIPRPGLPNARWKVVSPTVPPDHHGDRHRLRQGAAVVPVPVIDLEPRSVRAWAEMTAGNGRWTSAAALLLAPARPPARRPPGRPVATPAEVSPEVAIRRFRASSSPGAWRLAGLLSALPTVTVPMARLVQQALLPGSSRSDLAEVFLGGLLRRTTGPEGRTADGELRFEFSPQTRDALLAAQYRTDVEEVRDLLRTRLTEYLRPRYGHPRSIRAALTGVSPRGVTVEAEGAAFARASRADMSRMGAPHAPAEPRTEPDAPGAADSAKVHISYAAQDRMWAEWVAWQLERAGYGAGLRLLRAGESQDPGTATGRADAVAALLSRDYVSVAGGKGRTAAAVAAGVPYVPLLVEPVDVPEPPARSVGTVLHGLDEPAAVRALLRAVGDACGPPRTAAPRAHGKRPPPRLPHGGSLPRVWNVRRRDPDFSGREELIDHLRDTLTVGSPVAIQALHGMGGVGKTQVAVEYAHRFAEQYDIVWWVDGGQPEHLPVQFGELATRLGIADPGREVEWNAGAALAHLAGTERWLVVLDDANDPQACAGMLPAGPGHVLITSRNPQWQGLVSTIGLDVFSRADARRYLTTRLPALTGDEADTLARELGDLPLALAQAAGVIGAGMPAQQYLGILSRTTTALLNEGAVPAYPTSLAATVALAREGLAAYHPGAAALLSLGSFFGPGPIPVDWLEGARGLLRTVPATAGAHWPQHALQPLARYGLARIDGGTLQIHRLTQTIVRDRTGEAEAAAVRSDVVTVLAEVSPGDPDLPESWDSWALLTSHLLTRPDSPEDLQALGRVLAGAAHYLLASGQVGEALMMSRECHASWARTMGADHPETLVWAQYSALATADAGDTAEARTLIEEVLARRRRVLGEDHPDTLTSADTLARILGHLGELVAARELAEDVVVRRRRTLGEDHSATLASGNTLAEILIRLGELVAARELAEDVLARLRRLLGEDHPRTLRTAHILAVALARLHEPVPARELAEDVLARSRRVVGDDHPDTLTVMEGLAVTLHDLGEYTESRWLHEHVLRSRRRVMGEDHPATLASARNLATVLYRLHDHQSAEALLQDVLARSMRVLGAGHPETKAVVGLLATVLTTMGKAYQAQRLLAGHADSRSSGKRRRGR</sequence>
<dbReference type="EMBL" id="CP009438">
    <property type="protein sequence ID" value="AIS01610.1"/>
    <property type="molecule type" value="Genomic_DNA"/>
</dbReference>
<feature type="compositionally biased region" description="Low complexity" evidence="1">
    <location>
        <begin position="38"/>
        <end position="61"/>
    </location>
</feature>
<dbReference type="STRING" id="1907.SGLAU_28365"/>
<dbReference type="NCBIfam" id="NF040586">
    <property type="entry name" value="FxSxx_TPR"/>
    <property type="match status" value="1"/>
</dbReference>
<name>A0A089XK76_STRGA</name>
<dbReference type="Pfam" id="PF13374">
    <property type="entry name" value="TPR_10"/>
    <property type="match status" value="1"/>
</dbReference>
<dbReference type="eggNOG" id="COG3903">
    <property type="taxonomic scope" value="Bacteria"/>
</dbReference>
<dbReference type="Pfam" id="PF00931">
    <property type="entry name" value="NB-ARC"/>
    <property type="match status" value="1"/>
</dbReference>
<dbReference type="Gene3D" id="1.25.40.10">
    <property type="entry name" value="Tetratricopeptide repeat domain"/>
    <property type="match status" value="2"/>
</dbReference>
<evidence type="ECO:0000313" key="5">
    <source>
        <dbReference type="Proteomes" id="UP000029482"/>
    </source>
</evidence>
<dbReference type="Pfam" id="PF13676">
    <property type="entry name" value="TIR_2"/>
    <property type="match status" value="1"/>
</dbReference>
<keyword evidence="5" id="KW-1185">Reference proteome</keyword>
<dbReference type="GO" id="GO:0043531">
    <property type="term" value="F:ADP binding"/>
    <property type="evidence" value="ECO:0007669"/>
    <property type="project" value="InterPro"/>
</dbReference>
<dbReference type="PANTHER" id="PTHR46082:SF6">
    <property type="entry name" value="AAA+ ATPASE DOMAIN-CONTAINING PROTEIN-RELATED"/>
    <property type="match status" value="1"/>
</dbReference>
<gene>
    <name evidence="4" type="ORF">SGLAU_28365</name>
</gene>
<reference evidence="5" key="1">
    <citation type="journal article" date="2015" name="J. Biotechnol.">
        <title>Complete genome sequence of the actinobacterium Streptomyces glaucescens GLA.O (DSM 40922) consisting of a linear chromosome and one linear plasmid.</title>
        <authorList>
            <person name="Ortseifen V."/>
            <person name="Winkler A."/>
            <person name="Albersmeier A."/>
            <person name="Wendler S."/>
            <person name="Puhler A."/>
            <person name="Kalinowski J."/>
            <person name="Ruckert C."/>
        </authorList>
    </citation>
    <scope>NUCLEOTIDE SEQUENCE [LARGE SCALE GENOMIC DNA]</scope>
    <source>
        <strain evidence="5">DSM 40922 / GLA O</strain>
    </source>
</reference>
<feature type="domain" description="TIR" evidence="3">
    <location>
        <begin position="562"/>
        <end position="662"/>
    </location>
</feature>
<dbReference type="InterPro" id="IPR011990">
    <property type="entry name" value="TPR-like_helical_dom_sf"/>
</dbReference>
<evidence type="ECO:0000313" key="4">
    <source>
        <dbReference type="EMBL" id="AIS01610.1"/>
    </source>
</evidence>
<dbReference type="SUPFAM" id="SSF52540">
    <property type="entry name" value="P-loop containing nucleoside triphosphate hydrolases"/>
    <property type="match status" value="1"/>
</dbReference>
<accession>A0A089XK76</accession>
<dbReference type="PRINTS" id="PR00364">
    <property type="entry name" value="DISEASERSIST"/>
</dbReference>
<dbReference type="KEGG" id="sgu:SGLAU_28365"/>
<dbReference type="InterPro" id="IPR027417">
    <property type="entry name" value="P-loop_NTPase"/>
</dbReference>
<dbReference type="NCBIfam" id="NF041121">
    <property type="entry name" value="SAV_2336_NTERM"/>
    <property type="match status" value="1"/>
</dbReference>
<dbReference type="InterPro" id="IPR002182">
    <property type="entry name" value="NB-ARC"/>
</dbReference>
<evidence type="ECO:0000256" key="1">
    <source>
        <dbReference type="SAM" id="MobiDB-lite"/>
    </source>
</evidence>